<dbReference type="EC" id="2.1.1.-" evidence="10"/>
<keyword evidence="5 10" id="KW-0479">Metal-binding</keyword>
<dbReference type="PANTHER" id="PTHR12260">
    <property type="entry name" value="DAMAGE-CONTROL PHOSPHATASE ARMT1"/>
    <property type="match status" value="1"/>
</dbReference>
<dbReference type="AlphaFoldDB" id="A0A9J6DVL4"/>
<feature type="domain" description="Damage-control phosphatase ARMT1-like metal-binding" evidence="11">
    <location>
        <begin position="5"/>
        <end position="68"/>
    </location>
</feature>
<sequence>MATQRPELYKTLQSADLVFIKGDANYHKLVGDLEWDPSVPFKQAIRGFEPTFLCALCTIKSNTVVGVDKSVVHEVAELSPEWMITGEYAVIKCAGMT</sequence>
<dbReference type="InterPro" id="IPR002791">
    <property type="entry name" value="ARMT1-like_metal-bd"/>
</dbReference>
<dbReference type="PANTHER" id="PTHR12260:SF6">
    <property type="entry name" value="DAMAGE-CONTROL PHOSPHATASE ARMT1"/>
    <property type="match status" value="1"/>
</dbReference>
<evidence type="ECO:0000313" key="12">
    <source>
        <dbReference type="EMBL" id="KAH8025760.1"/>
    </source>
</evidence>
<comment type="function">
    <text evidence="8 10">Metal-dependent phosphatase that shows phosphatase activity against several substrates, including fructose-1-phosphate and fructose-6-phosphate. Its preference for fructose-1-phosphate, a strong glycating agent that causes DNA damage rather than a canonical yeast metabolite, suggests a damage-control function in hexose phosphate metabolism. Has also been shown to have O-methyltransferase activity that methylates glutamate residues of target proteins to form gamma-glutamyl methyl ester residues. Possibly methylates PCNA, suggesting it is involved in the DNA damage response.</text>
</comment>
<dbReference type="InterPro" id="IPR036075">
    <property type="entry name" value="ARMT-1-like_metal-bd_sf"/>
</dbReference>
<comment type="caution">
    <text evidence="12">The sequence shown here is derived from an EMBL/GenBank/DDBJ whole genome shotgun (WGS) entry which is preliminary data.</text>
</comment>
<comment type="similarity">
    <text evidence="3 10">Belongs to the damage-control phosphatase family. Sugar phosphate phosphatase III subfamily.</text>
</comment>
<evidence type="ECO:0000256" key="3">
    <source>
        <dbReference type="ARBA" id="ARBA00009519"/>
    </source>
</evidence>
<evidence type="ECO:0000256" key="10">
    <source>
        <dbReference type="RuleBase" id="RU367030"/>
    </source>
</evidence>
<keyword evidence="6 10" id="KW-0378">Hydrolase</keyword>
<evidence type="ECO:0000256" key="9">
    <source>
        <dbReference type="ARBA" id="ARBA00048809"/>
    </source>
</evidence>
<evidence type="ECO:0000256" key="1">
    <source>
        <dbReference type="ARBA" id="ARBA00000807"/>
    </source>
</evidence>
<evidence type="ECO:0000259" key="11">
    <source>
        <dbReference type="Pfam" id="PF01937"/>
    </source>
</evidence>
<evidence type="ECO:0000256" key="2">
    <source>
        <dbReference type="ARBA" id="ARBA00001326"/>
    </source>
</evidence>
<evidence type="ECO:0000256" key="7">
    <source>
        <dbReference type="ARBA" id="ARBA00023211"/>
    </source>
</evidence>
<keyword evidence="13" id="KW-1185">Reference proteome</keyword>
<dbReference type="GO" id="GO:0006974">
    <property type="term" value="P:DNA damage response"/>
    <property type="evidence" value="ECO:0007669"/>
    <property type="project" value="TreeGrafter"/>
</dbReference>
<dbReference type="GO" id="GO:0032259">
    <property type="term" value="P:methylation"/>
    <property type="evidence" value="ECO:0007669"/>
    <property type="project" value="UniProtKB-KW"/>
</dbReference>
<evidence type="ECO:0000256" key="8">
    <source>
        <dbReference type="ARBA" id="ARBA00045980"/>
    </source>
</evidence>
<evidence type="ECO:0000256" key="5">
    <source>
        <dbReference type="ARBA" id="ARBA00022723"/>
    </source>
</evidence>
<evidence type="ECO:0000313" key="13">
    <source>
        <dbReference type="Proteomes" id="UP000821866"/>
    </source>
</evidence>
<dbReference type="Proteomes" id="UP000821866">
    <property type="component" value="Unassembled WGS sequence"/>
</dbReference>
<proteinExistence type="inferred from homology"/>
<reference evidence="12" key="2">
    <citation type="submission" date="2021-09" db="EMBL/GenBank/DDBJ databases">
        <authorList>
            <person name="Jia N."/>
            <person name="Wang J."/>
            <person name="Shi W."/>
            <person name="Du L."/>
            <person name="Sun Y."/>
            <person name="Zhan W."/>
            <person name="Jiang J."/>
            <person name="Wang Q."/>
            <person name="Zhang B."/>
            <person name="Ji P."/>
            <person name="Sakyi L.B."/>
            <person name="Cui X."/>
            <person name="Yuan T."/>
            <person name="Jiang B."/>
            <person name="Yang W."/>
            <person name="Lam T.T.-Y."/>
            <person name="Chang Q."/>
            <person name="Ding S."/>
            <person name="Wang X."/>
            <person name="Zhu J."/>
            <person name="Ruan X."/>
            <person name="Zhao L."/>
            <person name="Wei J."/>
            <person name="Que T."/>
            <person name="Du C."/>
            <person name="Cheng J."/>
            <person name="Dai P."/>
            <person name="Han X."/>
            <person name="Huang E."/>
            <person name="Gao Y."/>
            <person name="Liu J."/>
            <person name="Shao H."/>
            <person name="Ye R."/>
            <person name="Li L."/>
            <person name="Wei W."/>
            <person name="Wang X."/>
            <person name="Wang C."/>
            <person name="Huo Q."/>
            <person name="Li W."/>
            <person name="Guo W."/>
            <person name="Chen H."/>
            <person name="Chen S."/>
            <person name="Zhou L."/>
            <person name="Zhou L."/>
            <person name="Ni X."/>
            <person name="Tian J."/>
            <person name="Zhou Y."/>
            <person name="Sheng Y."/>
            <person name="Liu T."/>
            <person name="Pan Y."/>
            <person name="Xia L."/>
            <person name="Li J."/>
            <person name="Zhao F."/>
            <person name="Cao W."/>
        </authorList>
    </citation>
    <scope>NUCLEOTIDE SEQUENCE</scope>
    <source>
        <strain evidence="12">Rmic-2018</strain>
        <tissue evidence="12">Larvae</tissue>
    </source>
</reference>
<dbReference type="Pfam" id="PF01937">
    <property type="entry name" value="ARMT1-like_dom"/>
    <property type="match status" value="1"/>
</dbReference>
<comment type="catalytic activity">
    <reaction evidence="1 10">
        <text>L-glutamyl-[protein] + S-adenosyl-L-methionine = [protein]-L-glutamate 5-O-methyl ester + S-adenosyl-L-homocysteine</text>
        <dbReference type="Rhea" id="RHEA:24452"/>
        <dbReference type="Rhea" id="RHEA-COMP:10208"/>
        <dbReference type="Rhea" id="RHEA-COMP:10311"/>
        <dbReference type="ChEBI" id="CHEBI:29973"/>
        <dbReference type="ChEBI" id="CHEBI:57856"/>
        <dbReference type="ChEBI" id="CHEBI:59789"/>
        <dbReference type="ChEBI" id="CHEBI:82795"/>
    </reaction>
</comment>
<gene>
    <name evidence="12" type="ORF">HPB51_011091</name>
</gene>
<comment type="catalytic activity">
    <reaction evidence="2 10">
        <text>beta-D-fructose 1-phosphate + H2O = D-fructose + phosphate</text>
        <dbReference type="Rhea" id="RHEA:35603"/>
        <dbReference type="ChEBI" id="CHEBI:15377"/>
        <dbReference type="ChEBI" id="CHEBI:37721"/>
        <dbReference type="ChEBI" id="CHEBI:43474"/>
        <dbReference type="ChEBI" id="CHEBI:138881"/>
    </reaction>
</comment>
<dbReference type="InterPro" id="IPR039763">
    <property type="entry name" value="ARMT1"/>
</dbReference>
<evidence type="ECO:0000256" key="4">
    <source>
        <dbReference type="ARBA" id="ARBA00022596"/>
    </source>
</evidence>
<keyword evidence="7 10" id="KW-0464">Manganese</keyword>
<comment type="domain">
    <text evidence="10">Subfamily III proteins have a conserved RTxK motif about 40-50 residues from the C-terminus; the threonine may be replaced by serine or cysteine.</text>
</comment>
<keyword evidence="10" id="KW-0808">Transferase</keyword>
<keyword evidence="10" id="KW-0489">Methyltransferase</keyword>
<dbReference type="GO" id="GO:0005634">
    <property type="term" value="C:nucleus"/>
    <property type="evidence" value="ECO:0007669"/>
    <property type="project" value="TreeGrafter"/>
</dbReference>
<keyword evidence="4" id="KW-0533">Nickel</keyword>
<evidence type="ECO:0000256" key="6">
    <source>
        <dbReference type="ARBA" id="ARBA00022801"/>
    </source>
</evidence>
<comment type="catalytic activity">
    <reaction evidence="9 10">
        <text>beta-D-fructose 6-phosphate = dihydroxyacetone + D-glyceraldehyde 3-phosphate</text>
        <dbReference type="Rhea" id="RHEA:28002"/>
        <dbReference type="ChEBI" id="CHEBI:16016"/>
        <dbReference type="ChEBI" id="CHEBI:57634"/>
        <dbReference type="ChEBI" id="CHEBI:59776"/>
    </reaction>
</comment>
<name>A0A9J6DVL4_RHIMP</name>
<comment type="cofactor">
    <cofactor evidence="10">
        <name>Mn(2+)</name>
        <dbReference type="ChEBI" id="CHEBI:29035"/>
    </cofactor>
    <cofactor evidence="10">
        <name>Ni(2+)</name>
        <dbReference type="ChEBI" id="CHEBI:49786"/>
    </cofactor>
</comment>
<accession>A0A9J6DVL4</accession>
<reference evidence="12" key="1">
    <citation type="journal article" date="2020" name="Cell">
        <title>Large-Scale Comparative Analyses of Tick Genomes Elucidate Their Genetic Diversity and Vector Capacities.</title>
        <authorList>
            <consortium name="Tick Genome and Microbiome Consortium (TIGMIC)"/>
            <person name="Jia N."/>
            <person name="Wang J."/>
            <person name="Shi W."/>
            <person name="Du L."/>
            <person name="Sun Y."/>
            <person name="Zhan W."/>
            <person name="Jiang J.F."/>
            <person name="Wang Q."/>
            <person name="Zhang B."/>
            <person name="Ji P."/>
            <person name="Bell-Sakyi L."/>
            <person name="Cui X.M."/>
            <person name="Yuan T.T."/>
            <person name="Jiang B.G."/>
            <person name="Yang W.F."/>
            <person name="Lam T.T."/>
            <person name="Chang Q.C."/>
            <person name="Ding S.J."/>
            <person name="Wang X.J."/>
            <person name="Zhu J.G."/>
            <person name="Ruan X.D."/>
            <person name="Zhao L."/>
            <person name="Wei J.T."/>
            <person name="Ye R.Z."/>
            <person name="Que T.C."/>
            <person name="Du C.H."/>
            <person name="Zhou Y.H."/>
            <person name="Cheng J.X."/>
            <person name="Dai P.F."/>
            <person name="Guo W.B."/>
            <person name="Han X.H."/>
            <person name="Huang E.J."/>
            <person name="Li L.F."/>
            <person name="Wei W."/>
            <person name="Gao Y.C."/>
            <person name="Liu J.Z."/>
            <person name="Shao H.Z."/>
            <person name="Wang X."/>
            <person name="Wang C.C."/>
            <person name="Yang T.C."/>
            <person name="Huo Q.B."/>
            <person name="Li W."/>
            <person name="Chen H.Y."/>
            <person name="Chen S.E."/>
            <person name="Zhou L.G."/>
            <person name="Ni X.B."/>
            <person name="Tian J.H."/>
            <person name="Sheng Y."/>
            <person name="Liu T."/>
            <person name="Pan Y.S."/>
            <person name="Xia L.Y."/>
            <person name="Li J."/>
            <person name="Zhao F."/>
            <person name="Cao W.C."/>
        </authorList>
    </citation>
    <scope>NUCLEOTIDE SEQUENCE</scope>
    <source>
        <strain evidence="12">Rmic-2018</strain>
    </source>
</reference>
<dbReference type="EMBL" id="JABSTU010000007">
    <property type="protein sequence ID" value="KAH8025760.1"/>
    <property type="molecule type" value="Genomic_DNA"/>
</dbReference>
<dbReference type="GO" id="GO:0016791">
    <property type="term" value="F:phosphatase activity"/>
    <property type="evidence" value="ECO:0007669"/>
    <property type="project" value="TreeGrafter"/>
</dbReference>
<dbReference type="GO" id="GO:0046872">
    <property type="term" value="F:metal ion binding"/>
    <property type="evidence" value="ECO:0007669"/>
    <property type="project" value="UniProtKB-UniRule"/>
</dbReference>
<dbReference type="VEuPathDB" id="VectorBase:LOC119169253"/>
<dbReference type="GO" id="GO:0051998">
    <property type="term" value="F:protein carboxyl O-methyltransferase activity"/>
    <property type="evidence" value="ECO:0007669"/>
    <property type="project" value="UniProtKB-UniRule"/>
</dbReference>
<dbReference type="SUPFAM" id="SSF111321">
    <property type="entry name" value="AF1104-like"/>
    <property type="match status" value="1"/>
</dbReference>
<protein>
    <recommendedName>
        <fullName evidence="10">Sugar phosphate phosphatase</fullName>
        <ecNumber evidence="10">2.1.1.-</ecNumber>
        <ecNumber evidence="10">3.1.3.-</ecNumber>
    </recommendedName>
</protein>
<organism evidence="12 13">
    <name type="scientific">Rhipicephalus microplus</name>
    <name type="common">Cattle tick</name>
    <name type="synonym">Boophilus microplus</name>
    <dbReference type="NCBI Taxonomy" id="6941"/>
    <lineage>
        <taxon>Eukaryota</taxon>
        <taxon>Metazoa</taxon>
        <taxon>Ecdysozoa</taxon>
        <taxon>Arthropoda</taxon>
        <taxon>Chelicerata</taxon>
        <taxon>Arachnida</taxon>
        <taxon>Acari</taxon>
        <taxon>Parasitiformes</taxon>
        <taxon>Ixodida</taxon>
        <taxon>Ixodoidea</taxon>
        <taxon>Ixodidae</taxon>
        <taxon>Rhipicephalinae</taxon>
        <taxon>Rhipicephalus</taxon>
        <taxon>Boophilus</taxon>
    </lineage>
</organism>
<dbReference type="EC" id="3.1.3.-" evidence="10"/>